<dbReference type="Proteomes" id="UP000282574">
    <property type="component" value="Unassembled WGS sequence"/>
</dbReference>
<sequence length="67" mass="7666">MSEVNYQQMTPSQLKQYLSVNRNDESKFSAALGELMSRDIWTEVDADTPVSEQEAILQKLIEKKKSS</sequence>
<proteinExistence type="predicted"/>
<keyword evidence="2" id="KW-1185">Reference proteome</keyword>
<gene>
    <name evidence="1" type="ORF">DSM107010_62100</name>
</gene>
<dbReference type="AlphaFoldDB" id="A0AB37UC29"/>
<comment type="caution">
    <text evidence="1">The sequence shown here is derived from an EMBL/GenBank/DDBJ whole genome shotgun (WGS) entry which is preliminary data.</text>
</comment>
<protein>
    <submittedName>
        <fullName evidence="1">Uncharacterized protein</fullName>
    </submittedName>
</protein>
<dbReference type="InterPro" id="IPR054053">
    <property type="entry name" value="DUF6887"/>
</dbReference>
<name>A0AB37UC29_9CYAN</name>
<dbReference type="EMBL" id="RSCK01000106">
    <property type="protein sequence ID" value="RUT02670.1"/>
    <property type="molecule type" value="Genomic_DNA"/>
</dbReference>
<organism evidence="1 2">
    <name type="scientific">Chroococcidiopsis cubana SAG 39.79</name>
    <dbReference type="NCBI Taxonomy" id="388085"/>
    <lineage>
        <taxon>Bacteria</taxon>
        <taxon>Bacillati</taxon>
        <taxon>Cyanobacteriota</taxon>
        <taxon>Cyanophyceae</taxon>
        <taxon>Chroococcidiopsidales</taxon>
        <taxon>Chroococcidiopsidaceae</taxon>
        <taxon>Chroococcidiopsis</taxon>
    </lineage>
</organism>
<accession>A0AB37UC29</accession>
<evidence type="ECO:0000313" key="2">
    <source>
        <dbReference type="Proteomes" id="UP000282574"/>
    </source>
</evidence>
<dbReference type="RefSeq" id="WP_106169169.1">
    <property type="nucleotide sequence ID" value="NZ_JAVKZF010000004.1"/>
</dbReference>
<reference evidence="1 2" key="1">
    <citation type="journal article" date="2019" name="Genome Biol. Evol.">
        <title>Day and night: Metabolic profiles and evolutionary relationships of six axenic non-marine cyanobacteria.</title>
        <authorList>
            <person name="Will S.E."/>
            <person name="Henke P."/>
            <person name="Boedeker C."/>
            <person name="Huang S."/>
            <person name="Brinkmann H."/>
            <person name="Rohde M."/>
            <person name="Jarek M."/>
            <person name="Friedl T."/>
            <person name="Seufert S."/>
            <person name="Schumacher M."/>
            <person name="Overmann J."/>
            <person name="Neumann-Schaal M."/>
            <person name="Petersen J."/>
        </authorList>
    </citation>
    <scope>NUCLEOTIDE SEQUENCE [LARGE SCALE GENOMIC DNA]</scope>
    <source>
        <strain evidence="1 2">SAG 39.79</strain>
    </source>
</reference>
<dbReference type="Pfam" id="PF21826">
    <property type="entry name" value="DUF6887"/>
    <property type="match status" value="1"/>
</dbReference>
<evidence type="ECO:0000313" key="1">
    <source>
        <dbReference type="EMBL" id="RUT02670.1"/>
    </source>
</evidence>